<sequence>MFCYDPNKWGRTVMPIVAKPEKGIAAGFALPLCHTASHRRLSSSLLSPLVRSASALSMKTTTGKAKTGEFGCCSETDLGSWDRTIPEKKTGAVPPRPELVATTAFCRLSLASEKGRRRSSIVESLFCSKDQKPSQRRGCPLRVSSPSLQALCSVSSPSPSPHLGISIVVLFRDLQMQRSSPSSFFAAAPSPEKETITIKIAKSREGSSLTGDLGRARELCLLEVGGPFG</sequence>
<keyword evidence="2" id="KW-1185">Reference proteome</keyword>
<protein>
    <submittedName>
        <fullName evidence="1">Uncharacterized protein</fullName>
    </submittedName>
</protein>
<organism evidence="1 2">
    <name type="scientific">Persea americana</name>
    <name type="common">Avocado</name>
    <dbReference type="NCBI Taxonomy" id="3435"/>
    <lineage>
        <taxon>Eukaryota</taxon>
        <taxon>Viridiplantae</taxon>
        <taxon>Streptophyta</taxon>
        <taxon>Embryophyta</taxon>
        <taxon>Tracheophyta</taxon>
        <taxon>Spermatophyta</taxon>
        <taxon>Magnoliopsida</taxon>
        <taxon>Magnoliidae</taxon>
        <taxon>Laurales</taxon>
        <taxon>Lauraceae</taxon>
        <taxon>Persea</taxon>
    </lineage>
</organism>
<gene>
    <name evidence="1" type="ORF">MRB53_010138</name>
</gene>
<name>A0ACC2LS64_PERAE</name>
<comment type="caution">
    <text evidence="1">The sequence shown here is derived from an EMBL/GenBank/DDBJ whole genome shotgun (WGS) entry which is preliminary data.</text>
</comment>
<evidence type="ECO:0000313" key="2">
    <source>
        <dbReference type="Proteomes" id="UP001234297"/>
    </source>
</evidence>
<reference evidence="1 2" key="1">
    <citation type="journal article" date="2022" name="Hortic Res">
        <title>A haplotype resolved chromosomal level avocado genome allows analysis of novel avocado genes.</title>
        <authorList>
            <person name="Nath O."/>
            <person name="Fletcher S.J."/>
            <person name="Hayward A."/>
            <person name="Shaw L.M."/>
            <person name="Masouleh A.K."/>
            <person name="Furtado A."/>
            <person name="Henry R.J."/>
            <person name="Mitter N."/>
        </authorList>
    </citation>
    <scope>NUCLEOTIDE SEQUENCE [LARGE SCALE GENOMIC DNA]</scope>
    <source>
        <strain evidence="2">cv. Hass</strain>
    </source>
</reference>
<dbReference type="Proteomes" id="UP001234297">
    <property type="component" value="Chromosome 3"/>
</dbReference>
<evidence type="ECO:0000313" key="1">
    <source>
        <dbReference type="EMBL" id="KAJ8635871.1"/>
    </source>
</evidence>
<dbReference type="EMBL" id="CM056811">
    <property type="protein sequence ID" value="KAJ8635871.1"/>
    <property type="molecule type" value="Genomic_DNA"/>
</dbReference>
<accession>A0ACC2LS64</accession>
<proteinExistence type="predicted"/>